<dbReference type="InterPro" id="IPR010111">
    <property type="entry name" value="Kynureninase"/>
</dbReference>
<dbReference type="GO" id="GO:0019441">
    <property type="term" value="P:L-tryptophan catabolic process to kynurenine"/>
    <property type="evidence" value="ECO:0007669"/>
    <property type="project" value="TreeGrafter"/>
</dbReference>
<comment type="pathway">
    <text evidence="5 6">Amino-acid degradation; L-kynurenine degradation; L-alanine and anthranilate from L-kynurenine: step 1/1.</text>
</comment>
<dbReference type="GO" id="GO:0005737">
    <property type="term" value="C:cytoplasm"/>
    <property type="evidence" value="ECO:0007669"/>
    <property type="project" value="UniProtKB-SubCell"/>
</dbReference>
<organism evidence="7 8">
    <name type="scientific">Exophiala bonariae</name>
    <dbReference type="NCBI Taxonomy" id="1690606"/>
    <lineage>
        <taxon>Eukaryota</taxon>
        <taxon>Fungi</taxon>
        <taxon>Dikarya</taxon>
        <taxon>Ascomycota</taxon>
        <taxon>Pezizomycotina</taxon>
        <taxon>Eurotiomycetes</taxon>
        <taxon>Chaetothyriomycetidae</taxon>
        <taxon>Chaetothyriales</taxon>
        <taxon>Herpotrichiellaceae</taxon>
        <taxon>Exophiala</taxon>
    </lineage>
</organism>
<dbReference type="GO" id="GO:0097053">
    <property type="term" value="P:L-kynurenine catabolic process"/>
    <property type="evidence" value="ECO:0007669"/>
    <property type="project" value="UniProtKB-UniRule"/>
</dbReference>
<evidence type="ECO:0000256" key="1">
    <source>
        <dbReference type="ARBA" id="ARBA00022490"/>
    </source>
</evidence>
<dbReference type="Pfam" id="PF22580">
    <property type="entry name" value="KYNU_C"/>
    <property type="match status" value="1"/>
</dbReference>
<dbReference type="GO" id="GO:0034354">
    <property type="term" value="P:'de novo' NAD+ biosynthetic process from L-tryptophan"/>
    <property type="evidence" value="ECO:0007669"/>
    <property type="project" value="UniProtKB-UniRule"/>
</dbReference>
<dbReference type="PANTHER" id="PTHR14084:SF2">
    <property type="entry name" value="KYNURENINASE 2"/>
    <property type="match status" value="1"/>
</dbReference>
<dbReference type="FunFam" id="3.40.640.10:FF:000031">
    <property type="entry name" value="Kynureninase"/>
    <property type="match status" value="1"/>
</dbReference>
<comment type="cofactor">
    <cofactor evidence="5 6">
        <name>pyridoxal 5'-phosphate</name>
        <dbReference type="ChEBI" id="CHEBI:597326"/>
    </cofactor>
</comment>
<dbReference type="SUPFAM" id="SSF53383">
    <property type="entry name" value="PLP-dependent transferases"/>
    <property type="match status" value="1"/>
</dbReference>
<dbReference type="NCBIfam" id="TIGR01814">
    <property type="entry name" value="kynureninase"/>
    <property type="match status" value="1"/>
</dbReference>
<evidence type="ECO:0000256" key="2">
    <source>
        <dbReference type="ARBA" id="ARBA00022642"/>
    </source>
</evidence>
<sequence>MAPGILATPEAQTTNIVPKHVFPENADSAEYARSLDASDPLREFRNKYIIPSKASLRSTALPKPAPSDDDEEGIYFCGNSLGLQPKCMSKYIQAQLDTWSSINVYGHFREMENSPLTPWQSLAEFAAEKSSRIVGALKEEVAIENTLSVNLHLLMASFYRPTPKKNKILLEWKAFPSDHYAIESQISWHGYDPKAAMILVDPDQDHIISTEKILATIDKYAEEIALVLLPAVQYYSGQFLDIPRITSHAHSKGLTIGWDLAHAAGNVPLKLHDWNVDFAAWCTYKYMNAGPGAIAGLFVHEKHGKVEYPHGEDKPVFRHRLTGWYGGDKTSRFQMDNKFRPIPGAGGFQISNPSAIDLASLCAALSVINETSIEQLREKSLKLTAYLQYLLLKDTPSDDSKRPFRIITPLEPSQRGAQLSVLLKPGLLENVSEALQAAGIVADQRKPDVIRVAPVPLYNTYHDVWQFVQVLRKAVDA</sequence>
<feature type="binding site" evidence="5">
    <location>
        <position position="352"/>
    </location>
    <ligand>
        <name>pyridoxal 5'-phosphate</name>
        <dbReference type="ChEBI" id="CHEBI:597326"/>
    </ligand>
</feature>
<gene>
    <name evidence="7" type="primary">BNA52</name>
    <name evidence="5" type="synonym">BNA5</name>
    <name evidence="7" type="ORF">LTR84_010325</name>
</gene>
<dbReference type="Gene3D" id="3.90.1150.10">
    <property type="entry name" value="Aspartate Aminotransferase, domain 1"/>
    <property type="match status" value="1"/>
</dbReference>
<comment type="caution">
    <text evidence="5">Lacks conserved residue(s) required for the propagation of feature annotation.</text>
</comment>
<evidence type="ECO:0000313" key="7">
    <source>
        <dbReference type="EMBL" id="KAK5044953.1"/>
    </source>
</evidence>
<feature type="binding site" evidence="5">
    <location>
        <position position="262"/>
    </location>
    <ligand>
        <name>pyridoxal 5'-phosphate</name>
        <dbReference type="ChEBI" id="CHEBI:597326"/>
    </ligand>
</feature>
<dbReference type="PANTHER" id="PTHR14084">
    <property type="entry name" value="KYNURENINASE"/>
    <property type="match status" value="1"/>
</dbReference>
<dbReference type="InterPro" id="IPR015422">
    <property type="entry name" value="PyrdxlP-dep_Trfase_small"/>
</dbReference>
<dbReference type="GO" id="GO:0030170">
    <property type="term" value="F:pyridoxal phosphate binding"/>
    <property type="evidence" value="ECO:0007669"/>
    <property type="project" value="UniProtKB-UniRule"/>
</dbReference>
<name>A0AAV9MWM6_9EURO</name>
<dbReference type="RefSeq" id="XP_064700597.1">
    <property type="nucleotide sequence ID" value="XM_064853862.1"/>
</dbReference>
<comment type="subunit">
    <text evidence="5 6">Homodimer.</text>
</comment>
<dbReference type="EMBL" id="JAVRRD010000041">
    <property type="protein sequence ID" value="KAK5044953.1"/>
    <property type="molecule type" value="Genomic_DNA"/>
</dbReference>
<dbReference type="GO" id="GO:0043420">
    <property type="term" value="P:anthranilate metabolic process"/>
    <property type="evidence" value="ECO:0007669"/>
    <property type="project" value="UniProtKB-UniRule"/>
</dbReference>
<dbReference type="InterPro" id="IPR015421">
    <property type="entry name" value="PyrdxlP-dep_Trfase_major"/>
</dbReference>
<comment type="catalytic activity">
    <reaction evidence="5 6">
        <text>L-kynurenine + H2O = anthranilate + L-alanine + H(+)</text>
        <dbReference type="Rhea" id="RHEA:16813"/>
        <dbReference type="ChEBI" id="CHEBI:15377"/>
        <dbReference type="ChEBI" id="CHEBI:15378"/>
        <dbReference type="ChEBI" id="CHEBI:16567"/>
        <dbReference type="ChEBI" id="CHEBI:57959"/>
        <dbReference type="ChEBI" id="CHEBI:57972"/>
        <dbReference type="EC" id="3.7.1.3"/>
    </reaction>
</comment>
<proteinExistence type="inferred from homology"/>
<dbReference type="EC" id="3.7.1.3" evidence="5 6"/>
<evidence type="ECO:0000256" key="4">
    <source>
        <dbReference type="ARBA" id="ARBA00022898"/>
    </source>
</evidence>
<dbReference type="Proteomes" id="UP001358417">
    <property type="component" value="Unassembled WGS sequence"/>
</dbReference>
<comment type="caution">
    <text evidence="7">The sequence shown here is derived from an EMBL/GenBank/DDBJ whole genome shotgun (WGS) entry which is preliminary data.</text>
</comment>
<keyword evidence="1 5" id="KW-0963">Cytoplasm</keyword>
<keyword evidence="8" id="KW-1185">Reference proteome</keyword>
<feature type="binding site" evidence="5">
    <location>
        <position position="324"/>
    </location>
    <ligand>
        <name>pyridoxal 5'-phosphate</name>
        <dbReference type="ChEBI" id="CHEBI:597326"/>
    </ligand>
</feature>
<dbReference type="GO" id="GO:0019805">
    <property type="term" value="P:quinolinate biosynthetic process"/>
    <property type="evidence" value="ECO:0007669"/>
    <property type="project" value="UniProtKB-UniRule"/>
</dbReference>
<comment type="pathway">
    <text evidence="5 6">Cofactor biosynthesis; NAD(+) biosynthesis; quinolinate from L-kynurenine: step 2/3.</text>
</comment>
<feature type="binding site" evidence="5">
    <location>
        <begin position="175"/>
        <end position="178"/>
    </location>
    <ligand>
        <name>pyridoxal 5'-phosphate</name>
        <dbReference type="ChEBI" id="CHEBI:597326"/>
    </ligand>
</feature>
<protein>
    <recommendedName>
        <fullName evidence="5 6">Kynureninase</fullName>
        <ecNumber evidence="5 6">3.7.1.3</ecNumber>
    </recommendedName>
    <alternativeName>
        <fullName evidence="5">Biosynthesis of nicotinic acid protein 5</fullName>
    </alternativeName>
    <alternativeName>
        <fullName evidence="5">L-kynurenine hydrolase</fullName>
    </alternativeName>
</protein>
<comment type="function">
    <text evidence="5 6">Catalyzes the cleavage of L-kynurenine (L-Kyn) and L-3-hydroxykynurenine (L-3OHKyn) into anthranilic acid (AA) and 3-hydroxyanthranilic acid (3-OHAA), respectively.</text>
</comment>
<evidence type="ECO:0000256" key="3">
    <source>
        <dbReference type="ARBA" id="ARBA00022801"/>
    </source>
</evidence>
<dbReference type="HAMAP" id="MF_01970">
    <property type="entry name" value="Kynureninase"/>
    <property type="match status" value="1"/>
</dbReference>
<feature type="binding site" evidence="5">
    <location>
        <position position="148"/>
    </location>
    <ligand>
        <name>pyridoxal 5'-phosphate</name>
        <dbReference type="ChEBI" id="CHEBI:597326"/>
    </ligand>
</feature>
<keyword evidence="3 5" id="KW-0378">Hydrolase</keyword>
<comment type="similarity">
    <text evidence="5 6">Belongs to the kynureninase family.</text>
</comment>
<evidence type="ECO:0000313" key="8">
    <source>
        <dbReference type="Proteomes" id="UP001358417"/>
    </source>
</evidence>
<evidence type="ECO:0000256" key="6">
    <source>
        <dbReference type="PIRNR" id="PIRNR038800"/>
    </source>
</evidence>
<dbReference type="PIRSF" id="PIRSF038800">
    <property type="entry name" value="KYNU"/>
    <property type="match status" value="1"/>
</dbReference>
<dbReference type="GeneID" id="89978483"/>
<dbReference type="GO" id="GO:0030429">
    <property type="term" value="F:kynureninase activity"/>
    <property type="evidence" value="ECO:0007669"/>
    <property type="project" value="UniProtKB-UniRule"/>
</dbReference>
<reference evidence="7 8" key="1">
    <citation type="submission" date="2023-08" db="EMBL/GenBank/DDBJ databases">
        <title>Black Yeasts Isolated from many extreme environments.</title>
        <authorList>
            <person name="Coleine C."/>
            <person name="Stajich J.E."/>
            <person name="Selbmann L."/>
        </authorList>
    </citation>
    <scope>NUCLEOTIDE SEQUENCE [LARGE SCALE GENOMIC DNA]</scope>
    <source>
        <strain evidence="7 8">CCFEE 5792</strain>
    </source>
</reference>
<feature type="binding site" evidence="5">
    <location>
        <position position="284"/>
    </location>
    <ligand>
        <name>pyridoxal 5'-phosphate</name>
        <dbReference type="ChEBI" id="CHEBI:597326"/>
    </ligand>
</feature>
<dbReference type="Gene3D" id="3.40.640.10">
    <property type="entry name" value="Type I PLP-dependent aspartate aminotransferase-like (Major domain)"/>
    <property type="match status" value="1"/>
</dbReference>
<comment type="subcellular location">
    <subcellularLocation>
        <location evidence="5 6">Cytoplasm</location>
    </subcellularLocation>
</comment>
<keyword evidence="2 5" id="KW-0662">Pyridine nucleotide biosynthesis</keyword>
<evidence type="ECO:0000256" key="5">
    <source>
        <dbReference type="HAMAP-Rule" id="MF_03017"/>
    </source>
</evidence>
<dbReference type="AlphaFoldDB" id="A0AAV9MWM6"/>
<keyword evidence="4 5" id="KW-0663">Pyridoxal phosphate</keyword>
<accession>A0AAV9MWM6</accession>
<feature type="binding site" evidence="5">
    <location>
        <position position="147"/>
    </location>
    <ligand>
        <name>pyridoxal 5'-phosphate</name>
        <dbReference type="ChEBI" id="CHEBI:597326"/>
    </ligand>
</feature>
<comment type="catalytic activity">
    <reaction evidence="6">
        <text>3-hydroxy-L-kynurenine + H2O = 3-hydroxyanthranilate + L-alanine + H(+)</text>
        <dbReference type="Rhea" id="RHEA:25143"/>
        <dbReference type="ChEBI" id="CHEBI:15377"/>
        <dbReference type="ChEBI" id="CHEBI:15378"/>
        <dbReference type="ChEBI" id="CHEBI:36559"/>
        <dbReference type="ChEBI" id="CHEBI:57972"/>
        <dbReference type="ChEBI" id="CHEBI:58125"/>
        <dbReference type="EC" id="3.7.1.3"/>
    </reaction>
</comment>
<feature type="binding site" evidence="5">
    <location>
        <position position="259"/>
    </location>
    <ligand>
        <name>pyridoxal 5'-phosphate</name>
        <dbReference type="ChEBI" id="CHEBI:597326"/>
    </ligand>
</feature>
<feature type="modified residue" description="N6-(pyridoxal phosphate)lysine" evidence="5">
    <location>
        <position position="285"/>
    </location>
</feature>
<dbReference type="InterPro" id="IPR015424">
    <property type="entry name" value="PyrdxlP-dep_Trfase"/>
</dbReference>